<evidence type="ECO:0000313" key="1">
    <source>
        <dbReference type="EMBL" id="KAI4869015.1"/>
    </source>
</evidence>
<name>A0ACB9ZDY2_9PEZI</name>
<organism evidence="1 2">
    <name type="scientific">Hypoxylon rubiginosum</name>
    <dbReference type="NCBI Taxonomy" id="110542"/>
    <lineage>
        <taxon>Eukaryota</taxon>
        <taxon>Fungi</taxon>
        <taxon>Dikarya</taxon>
        <taxon>Ascomycota</taxon>
        <taxon>Pezizomycotina</taxon>
        <taxon>Sordariomycetes</taxon>
        <taxon>Xylariomycetidae</taxon>
        <taxon>Xylariales</taxon>
        <taxon>Hypoxylaceae</taxon>
        <taxon>Hypoxylon</taxon>
    </lineage>
</organism>
<sequence>MSTNAAMGNITSSFTTNANLASHLAADHSAFVAVIGVIIATYTFLWTLLRLTQDAKEPILVSTSIPFLSPVFGMIRWSMGFYNHMRDKYPRLPIYTLRLPGTRIYIVNSTTLIPVVQRQWRTLLFPPVTARATEAAMGGSKEAMSIMRQDMVSENGFLPAYINAIHPTLSAGPALDELNEKAIQVITRSLDKLVSNGSTKVKMFEWVRQELLLATTDGVYGPANPLRDPRNMEAWHKYHPTIMFLMLDLLPHWVFKQGIQGREQLVKAFVKYQSEGGFNEGSTFIQRWVEHFTSRGIPEVDIARCHIGGMFALVANTTPAAFWTIYHIISDPSVLEDCREEVSHAVQEKDGICTIDSNYVKSSCPTLISTFQEVLRFHGMGNSVRVADEDQMLDGKYLIKKGGLVMIPSRVQHRMRSAWGESADVFDARRFVRKPGASRPNPVAFRGFGGGTTLCPGRHFATTEILLFAASMLLRFDVCPVNGRWVTPTTANSSQAEAMEQPDSDIDIELRPRPGADMTWRFSFGGGKEAALVAEDI</sequence>
<proteinExistence type="predicted"/>
<dbReference type="Proteomes" id="UP001497700">
    <property type="component" value="Unassembled WGS sequence"/>
</dbReference>
<keyword evidence="2" id="KW-1185">Reference proteome</keyword>
<dbReference type="EMBL" id="MU393434">
    <property type="protein sequence ID" value="KAI4869015.1"/>
    <property type="molecule type" value="Genomic_DNA"/>
</dbReference>
<protein>
    <submittedName>
        <fullName evidence="1">Cytochrome P450</fullName>
    </submittedName>
</protein>
<comment type="caution">
    <text evidence="1">The sequence shown here is derived from an EMBL/GenBank/DDBJ whole genome shotgun (WGS) entry which is preliminary data.</text>
</comment>
<reference evidence="1 2" key="1">
    <citation type="journal article" date="2022" name="New Phytol.">
        <title>Ecological generalism drives hyperdiversity of secondary metabolite gene clusters in xylarialean endophytes.</title>
        <authorList>
            <person name="Franco M.E.E."/>
            <person name="Wisecaver J.H."/>
            <person name="Arnold A.E."/>
            <person name="Ju Y.M."/>
            <person name="Slot J.C."/>
            <person name="Ahrendt S."/>
            <person name="Moore L.P."/>
            <person name="Eastman K.E."/>
            <person name="Scott K."/>
            <person name="Konkel Z."/>
            <person name="Mondo S.J."/>
            <person name="Kuo A."/>
            <person name="Hayes R.D."/>
            <person name="Haridas S."/>
            <person name="Andreopoulos B."/>
            <person name="Riley R."/>
            <person name="LaButti K."/>
            <person name="Pangilinan J."/>
            <person name="Lipzen A."/>
            <person name="Amirebrahimi M."/>
            <person name="Yan J."/>
            <person name="Adam C."/>
            <person name="Keymanesh K."/>
            <person name="Ng V."/>
            <person name="Louie K."/>
            <person name="Northen T."/>
            <person name="Drula E."/>
            <person name="Henrissat B."/>
            <person name="Hsieh H.M."/>
            <person name="Youens-Clark K."/>
            <person name="Lutzoni F."/>
            <person name="Miadlikowska J."/>
            <person name="Eastwood D.C."/>
            <person name="Hamelin R.C."/>
            <person name="Grigoriev I.V."/>
            <person name="U'Ren J.M."/>
        </authorList>
    </citation>
    <scope>NUCLEOTIDE SEQUENCE [LARGE SCALE GENOMIC DNA]</scope>
    <source>
        <strain evidence="1 2">CBS 119005</strain>
    </source>
</reference>
<evidence type="ECO:0000313" key="2">
    <source>
        <dbReference type="Proteomes" id="UP001497700"/>
    </source>
</evidence>
<accession>A0ACB9ZDY2</accession>
<gene>
    <name evidence="1" type="ORF">F4820DRAFT_78939</name>
</gene>